<protein>
    <recommendedName>
        <fullName evidence="6">Tyrosine-protein phosphatase domain-containing protein</fullName>
    </recommendedName>
</protein>
<reference evidence="5" key="1">
    <citation type="submission" date="2012-12" db="EMBL/GenBank/DDBJ databases">
        <authorList>
            <person name="Hellsten U."/>
            <person name="Grimwood J."/>
            <person name="Chapman J.A."/>
            <person name="Shapiro H."/>
            <person name="Aerts A."/>
            <person name="Otillar R.P."/>
            <person name="Terry A.Y."/>
            <person name="Boore J.L."/>
            <person name="Simakov O."/>
            <person name="Marletaz F."/>
            <person name="Cho S.-J."/>
            <person name="Edsinger-Gonzales E."/>
            <person name="Havlak P."/>
            <person name="Kuo D.-H."/>
            <person name="Larsson T."/>
            <person name="Lv J."/>
            <person name="Arendt D."/>
            <person name="Savage R."/>
            <person name="Osoegawa K."/>
            <person name="de Jong P."/>
            <person name="Lindberg D.R."/>
            <person name="Seaver E.C."/>
            <person name="Weisblat D.A."/>
            <person name="Putnam N.H."/>
            <person name="Grigoriev I.V."/>
            <person name="Rokhsar D.S."/>
        </authorList>
    </citation>
    <scope>NUCLEOTIDE SEQUENCE</scope>
    <source>
        <strain evidence="5">I ESC-2004</strain>
    </source>
</reference>
<gene>
    <name evidence="3" type="ORF">CAPTEDRAFT_198814</name>
</gene>
<feature type="non-terminal residue" evidence="3">
    <location>
        <position position="1"/>
    </location>
</feature>
<dbReference type="EMBL" id="AMQN01039036">
    <property type="status" value="NOT_ANNOTATED_CDS"/>
    <property type="molecule type" value="Genomic_DNA"/>
</dbReference>
<dbReference type="AlphaFoldDB" id="R7V613"/>
<sequence>VPFNERNEYINAVQVPGYKGTDTFVATQWPLEDTVVDFWRLVKDNGVQHIVLLEQLSPKIMPESGQTENFGGINVYCKEIEQNDTFVSCTVQFPEDVLYINTNTEETNSTEQTVNVVVLKKPLNNQVIIDARSKLGLSTNSSSRNCAVVCTDGAKLCGLFIAAFNILDMVDAENEVDVFYGVQQIKVVRPEFIQSQEQFLQLYDVVKAYLKQKKLPN</sequence>
<dbReference type="GO" id="GO:0004725">
    <property type="term" value="F:protein tyrosine phosphatase activity"/>
    <property type="evidence" value="ECO:0007669"/>
    <property type="project" value="InterPro"/>
</dbReference>
<dbReference type="InterPro" id="IPR003595">
    <property type="entry name" value="Tyr_Pase_cat"/>
</dbReference>
<dbReference type="SMART" id="SM00194">
    <property type="entry name" value="PTPc"/>
    <property type="match status" value="1"/>
</dbReference>
<dbReference type="OrthoDB" id="5981934at2759"/>
<dbReference type="PROSITE" id="PS50055">
    <property type="entry name" value="TYR_PHOSPHATASE_PTP"/>
    <property type="match status" value="1"/>
</dbReference>
<dbReference type="SMART" id="SM00404">
    <property type="entry name" value="PTPc_motif"/>
    <property type="match status" value="1"/>
</dbReference>
<feature type="domain" description="Tyrosine specific protein phosphatases" evidence="2">
    <location>
        <begin position="148"/>
        <end position="200"/>
    </location>
</feature>
<feature type="domain" description="Tyrosine-protein phosphatase" evidence="1">
    <location>
        <begin position="1"/>
        <end position="209"/>
    </location>
</feature>
<evidence type="ECO:0008006" key="6">
    <source>
        <dbReference type="Google" id="ProtNLM"/>
    </source>
</evidence>
<proteinExistence type="predicted"/>
<evidence type="ECO:0000259" key="1">
    <source>
        <dbReference type="PROSITE" id="PS50055"/>
    </source>
</evidence>
<organism evidence="3">
    <name type="scientific">Capitella teleta</name>
    <name type="common">Polychaete worm</name>
    <dbReference type="NCBI Taxonomy" id="283909"/>
    <lineage>
        <taxon>Eukaryota</taxon>
        <taxon>Metazoa</taxon>
        <taxon>Spiralia</taxon>
        <taxon>Lophotrochozoa</taxon>
        <taxon>Annelida</taxon>
        <taxon>Polychaeta</taxon>
        <taxon>Sedentaria</taxon>
        <taxon>Scolecida</taxon>
        <taxon>Capitellidae</taxon>
        <taxon>Capitella</taxon>
    </lineage>
</organism>
<evidence type="ECO:0000313" key="3">
    <source>
        <dbReference type="EMBL" id="ELU13927.1"/>
    </source>
</evidence>
<dbReference type="EnsemblMetazoa" id="CapteT198814">
    <property type="protein sequence ID" value="CapteP198814"/>
    <property type="gene ID" value="CapteG198814"/>
</dbReference>
<dbReference type="PROSITE" id="PS50056">
    <property type="entry name" value="TYR_PHOSPHATASE_2"/>
    <property type="match status" value="1"/>
</dbReference>
<dbReference type="Gene3D" id="3.90.190.10">
    <property type="entry name" value="Protein tyrosine phosphatase superfamily"/>
    <property type="match status" value="1"/>
</dbReference>
<dbReference type="PANTHER" id="PTHR19134:SF449">
    <property type="entry name" value="TYROSINE-PROTEIN PHOSPHATASE 1"/>
    <property type="match status" value="1"/>
</dbReference>
<dbReference type="HOGENOM" id="CLU_1275020_0_0_1"/>
<name>R7V613_CAPTE</name>
<dbReference type="PRINTS" id="PR00700">
    <property type="entry name" value="PRTYPHPHTASE"/>
</dbReference>
<dbReference type="Proteomes" id="UP000014760">
    <property type="component" value="Unassembled WGS sequence"/>
</dbReference>
<evidence type="ECO:0000313" key="5">
    <source>
        <dbReference type="Proteomes" id="UP000014760"/>
    </source>
</evidence>
<dbReference type="InterPro" id="IPR000242">
    <property type="entry name" value="PTP_cat"/>
</dbReference>
<dbReference type="InterPro" id="IPR029021">
    <property type="entry name" value="Prot-tyrosine_phosphatase-like"/>
</dbReference>
<dbReference type="PANTHER" id="PTHR19134">
    <property type="entry name" value="RECEPTOR-TYPE TYROSINE-PROTEIN PHOSPHATASE"/>
    <property type="match status" value="1"/>
</dbReference>
<dbReference type="CDD" id="cd00047">
    <property type="entry name" value="PTPc"/>
    <property type="match status" value="1"/>
</dbReference>
<evidence type="ECO:0000313" key="4">
    <source>
        <dbReference type="EnsemblMetazoa" id="CapteP198814"/>
    </source>
</evidence>
<dbReference type="SUPFAM" id="SSF52799">
    <property type="entry name" value="(Phosphotyrosine protein) phosphatases II"/>
    <property type="match status" value="1"/>
</dbReference>
<dbReference type="Pfam" id="PF00102">
    <property type="entry name" value="Y_phosphatase"/>
    <property type="match status" value="1"/>
</dbReference>
<dbReference type="EMBL" id="KB294912">
    <property type="protein sequence ID" value="ELU13927.1"/>
    <property type="molecule type" value="Genomic_DNA"/>
</dbReference>
<reference evidence="4" key="3">
    <citation type="submission" date="2015-06" db="UniProtKB">
        <authorList>
            <consortium name="EnsemblMetazoa"/>
        </authorList>
    </citation>
    <scope>IDENTIFICATION</scope>
</reference>
<reference evidence="3 5" key="2">
    <citation type="journal article" date="2013" name="Nature">
        <title>Insights into bilaterian evolution from three spiralian genomes.</title>
        <authorList>
            <person name="Simakov O."/>
            <person name="Marletaz F."/>
            <person name="Cho S.J."/>
            <person name="Edsinger-Gonzales E."/>
            <person name="Havlak P."/>
            <person name="Hellsten U."/>
            <person name="Kuo D.H."/>
            <person name="Larsson T."/>
            <person name="Lv J."/>
            <person name="Arendt D."/>
            <person name="Savage R."/>
            <person name="Osoegawa K."/>
            <person name="de Jong P."/>
            <person name="Grimwood J."/>
            <person name="Chapman J.A."/>
            <person name="Shapiro H."/>
            <person name="Aerts A."/>
            <person name="Otillar R.P."/>
            <person name="Terry A.Y."/>
            <person name="Boore J.L."/>
            <person name="Grigoriev I.V."/>
            <person name="Lindberg D.R."/>
            <person name="Seaver E.C."/>
            <person name="Weisblat D.A."/>
            <person name="Putnam N.H."/>
            <person name="Rokhsar D.S."/>
        </authorList>
    </citation>
    <scope>NUCLEOTIDE SEQUENCE</scope>
    <source>
        <strain evidence="3 5">I ESC-2004</strain>
    </source>
</reference>
<dbReference type="InterPro" id="IPR000387">
    <property type="entry name" value="Tyr_Pase_dom"/>
</dbReference>
<dbReference type="OMA" id="SAQNCAY"/>
<evidence type="ECO:0000259" key="2">
    <source>
        <dbReference type="PROSITE" id="PS50056"/>
    </source>
</evidence>
<accession>R7V613</accession>
<dbReference type="STRING" id="283909.R7V613"/>
<keyword evidence="5" id="KW-1185">Reference proteome</keyword>
<dbReference type="InterPro" id="IPR050348">
    <property type="entry name" value="Protein-Tyr_Phosphatase"/>
</dbReference>